<evidence type="ECO:0000313" key="1">
    <source>
        <dbReference type="EMBL" id="HIR57919.1"/>
    </source>
</evidence>
<accession>A0A9D1DS86</accession>
<comment type="caution">
    <text evidence="1">The sequence shown here is derived from an EMBL/GenBank/DDBJ whole genome shotgun (WGS) entry which is preliminary data.</text>
</comment>
<dbReference type="EMBL" id="DVHF01000116">
    <property type="protein sequence ID" value="HIR57919.1"/>
    <property type="molecule type" value="Genomic_DNA"/>
</dbReference>
<dbReference type="AlphaFoldDB" id="A0A9D1DS86"/>
<organism evidence="1 2">
    <name type="scientific">Candidatus Gallacutalibacter pullicola</name>
    <dbReference type="NCBI Taxonomy" id="2840830"/>
    <lineage>
        <taxon>Bacteria</taxon>
        <taxon>Bacillati</taxon>
        <taxon>Bacillota</taxon>
        <taxon>Clostridia</taxon>
        <taxon>Eubacteriales</taxon>
        <taxon>Candidatus Gallacutalibacter</taxon>
    </lineage>
</organism>
<reference evidence="1" key="2">
    <citation type="journal article" date="2021" name="PeerJ">
        <title>Extensive microbial diversity within the chicken gut microbiome revealed by metagenomics and culture.</title>
        <authorList>
            <person name="Gilroy R."/>
            <person name="Ravi A."/>
            <person name="Getino M."/>
            <person name="Pursley I."/>
            <person name="Horton D.L."/>
            <person name="Alikhan N.F."/>
            <person name="Baker D."/>
            <person name="Gharbi K."/>
            <person name="Hall N."/>
            <person name="Watson M."/>
            <person name="Adriaenssens E.M."/>
            <person name="Foster-Nyarko E."/>
            <person name="Jarju S."/>
            <person name="Secka A."/>
            <person name="Antonio M."/>
            <person name="Oren A."/>
            <person name="Chaudhuri R.R."/>
            <person name="La Ragione R."/>
            <person name="Hildebrand F."/>
            <person name="Pallen M.J."/>
        </authorList>
    </citation>
    <scope>NUCLEOTIDE SEQUENCE</scope>
    <source>
        <strain evidence="1">ChiSjej1B19-7085</strain>
    </source>
</reference>
<gene>
    <name evidence="1" type="ORF">IAA54_09645</name>
</gene>
<proteinExistence type="predicted"/>
<evidence type="ECO:0000313" key="2">
    <source>
        <dbReference type="Proteomes" id="UP000886785"/>
    </source>
</evidence>
<reference evidence="1" key="1">
    <citation type="submission" date="2020-10" db="EMBL/GenBank/DDBJ databases">
        <authorList>
            <person name="Gilroy R."/>
        </authorList>
    </citation>
    <scope>NUCLEOTIDE SEQUENCE</scope>
    <source>
        <strain evidence="1">ChiSjej1B19-7085</strain>
    </source>
</reference>
<name>A0A9D1DS86_9FIRM</name>
<protein>
    <submittedName>
        <fullName evidence="1">Uncharacterized protein</fullName>
    </submittedName>
</protein>
<sequence>MKGNRLPNKFFKENPLLDNSAAMLMYWSVDGEFWSILCRELFDTLEDPERKKKIEETHDRIARTEDPAELVEIMRKGYDNFNQQQLCEKVLEKQEETMPLVLKRFRTCSLDLFIEAAAVVLARGDRKYAIQLREMYQDIRCPYARACACLIFGIQGMDGEIPFLVEEYERFCEEGFEQSISEDDEEDTSRDYEEFPLLALYILHGKW</sequence>
<dbReference type="Proteomes" id="UP000886785">
    <property type="component" value="Unassembled WGS sequence"/>
</dbReference>